<evidence type="ECO:0000313" key="1">
    <source>
        <dbReference type="EMBL" id="QBB28678.1"/>
    </source>
</evidence>
<dbReference type="EMBL" id="MK439999">
    <property type="protein sequence ID" value="QBB28678.1"/>
    <property type="molecule type" value="Genomic_DNA"/>
</dbReference>
<reference evidence="1" key="1">
    <citation type="journal article" date="2019" name="Sci. Rep.">
        <title>The first clawed lobster virus Homarus gammarus nudivirus (HgNV n. sp.) expands the diversity of the Nudiviridae.</title>
        <authorList>
            <person name="Holt C.C."/>
            <person name="Stone M."/>
            <person name="Bass D."/>
            <person name="Bateman K.S."/>
            <person name="van Aerle R."/>
            <person name="Daniels C.L."/>
            <person name="van der Giezen M."/>
            <person name="Ross S.H."/>
            <person name="Hooper C."/>
            <person name="Stentiford G.D."/>
        </authorList>
    </citation>
    <scope>NUCLEOTIDE SEQUENCE</scope>
    <source>
        <strain evidence="1">52S104HLG2</strain>
    </source>
</reference>
<dbReference type="Proteomes" id="UP000682645">
    <property type="component" value="Segment"/>
</dbReference>
<accession>A0A411HBB0</accession>
<organism evidence="1 2">
    <name type="scientific">Homarus gammarus nudivirus</name>
    <dbReference type="NCBI Taxonomy" id="2509616"/>
    <lineage>
        <taxon>Viruses</taxon>
        <taxon>Viruses incertae sedis</taxon>
        <taxon>Naldaviricetes</taxon>
        <taxon>Lefavirales</taxon>
        <taxon>Nudiviridae</taxon>
        <taxon>Gammanudivirus</taxon>
        <taxon>Gammanudivirus hogammari</taxon>
    </lineage>
</organism>
<name>A0A411HBB0_9VIRU</name>
<sequence>MLDYLSYYAYCKGITAHYRFGNLKVGTHKIILYKSDNSGYQATNYVFRICKHKKYCVTSVSRYSNNKQIINKRYKKRTLDEFLKYAKIDKFTICIANLNECIEYPFDCVDKINMIMSKREQDYATDKKVPAQEIPIFMYSIPVHDLFVVNKIEDELDTILQYHGYEKETKSNAKINEDKRDIDDLVKYIN</sequence>
<proteinExistence type="predicted"/>
<gene>
    <name evidence="1" type="ORF">HgNV_073</name>
</gene>
<protein>
    <submittedName>
        <fullName evidence="1">Uncharacterized protein</fullName>
    </submittedName>
</protein>
<evidence type="ECO:0000313" key="2">
    <source>
        <dbReference type="Proteomes" id="UP000682645"/>
    </source>
</evidence>
<keyword evidence="2" id="KW-1185">Reference proteome</keyword>